<dbReference type="InterPro" id="IPR011333">
    <property type="entry name" value="SKP1/BTB/POZ_sf"/>
</dbReference>
<gene>
    <name evidence="1" type="ORF">D9611_006140</name>
</gene>
<name>A0A8H5CGX0_9AGAR</name>
<evidence type="ECO:0008006" key="3">
    <source>
        <dbReference type="Google" id="ProtNLM"/>
    </source>
</evidence>
<dbReference type="EMBL" id="JAACJK010000002">
    <property type="protein sequence ID" value="KAF5341064.1"/>
    <property type="molecule type" value="Genomic_DNA"/>
</dbReference>
<accession>A0A8H5CGX0</accession>
<evidence type="ECO:0000313" key="2">
    <source>
        <dbReference type="Proteomes" id="UP000541558"/>
    </source>
</evidence>
<evidence type="ECO:0000313" key="1">
    <source>
        <dbReference type="EMBL" id="KAF5341064.1"/>
    </source>
</evidence>
<protein>
    <recommendedName>
        <fullName evidence="3">BTB domain-containing protein</fullName>
    </recommendedName>
</protein>
<comment type="caution">
    <text evidence="1">The sequence shown here is derived from an EMBL/GenBank/DDBJ whole genome shotgun (WGS) entry which is preliminary data.</text>
</comment>
<reference evidence="1 2" key="1">
    <citation type="journal article" date="2020" name="ISME J.">
        <title>Uncovering the hidden diversity of litter-decomposition mechanisms in mushroom-forming fungi.</title>
        <authorList>
            <person name="Floudas D."/>
            <person name="Bentzer J."/>
            <person name="Ahren D."/>
            <person name="Johansson T."/>
            <person name="Persson P."/>
            <person name="Tunlid A."/>
        </authorList>
    </citation>
    <scope>NUCLEOTIDE SEQUENCE [LARGE SCALE GENOMIC DNA]</scope>
    <source>
        <strain evidence="1 2">CBS 175.51</strain>
    </source>
</reference>
<dbReference type="Gene3D" id="3.30.710.10">
    <property type="entry name" value="Potassium Channel Kv1.1, Chain A"/>
    <property type="match status" value="1"/>
</dbReference>
<dbReference type="OrthoDB" id="2882635at2759"/>
<sequence>MPDRHSDFYWENMVVQVENTLFHVPRHGFAQSEAFQAMFRLPAPKGGKPVEGQSDRHPIVLEGYKVKDFESFLKLLYPSMESGVSGLNMTKEEWVGALKLVTIWQMDKPRGYAITKLMSMRDIRPAEAVNLAREYRISKWLLSALVELAVNRSELEDDGIEAFVGLKTAFIVRGIYLRANGGRPRACAMVKEKFKEELIEIGAIKKDAAATVDLPLPANKNKRSRHLYAISSDDDLS</sequence>
<dbReference type="AlphaFoldDB" id="A0A8H5CGX0"/>
<dbReference type="Proteomes" id="UP000541558">
    <property type="component" value="Unassembled WGS sequence"/>
</dbReference>
<proteinExistence type="predicted"/>
<keyword evidence="2" id="KW-1185">Reference proteome</keyword>
<organism evidence="1 2">
    <name type="scientific">Ephemerocybe angulata</name>
    <dbReference type="NCBI Taxonomy" id="980116"/>
    <lineage>
        <taxon>Eukaryota</taxon>
        <taxon>Fungi</taxon>
        <taxon>Dikarya</taxon>
        <taxon>Basidiomycota</taxon>
        <taxon>Agaricomycotina</taxon>
        <taxon>Agaricomycetes</taxon>
        <taxon>Agaricomycetidae</taxon>
        <taxon>Agaricales</taxon>
        <taxon>Agaricineae</taxon>
        <taxon>Psathyrellaceae</taxon>
        <taxon>Ephemerocybe</taxon>
    </lineage>
</organism>